<name>A0A8E4W711_9CAUD</name>
<keyword evidence="1" id="KW-0378">Hydrolase</keyword>
<evidence type="ECO:0000313" key="2">
    <source>
        <dbReference type="Proteomes" id="UP000683418"/>
    </source>
</evidence>
<dbReference type="Proteomes" id="UP000683418">
    <property type="component" value="Segment"/>
</dbReference>
<reference evidence="1 2" key="1">
    <citation type="submission" date="2020-09" db="EMBL/GenBank/DDBJ databases">
        <authorList>
            <person name="Feng X."/>
            <person name="Yan W."/>
            <person name="Jiao N."/>
            <person name="Zhang R."/>
        </authorList>
    </citation>
    <scope>NUCLEOTIDE SEQUENCE [LARGE SCALE GENOMIC DNA]</scope>
</reference>
<keyword evidence="2" id="KW-1185">Reference proteome</keyword>
<protein>
    <submittedName>
        <fullName evidence="1">Putative amidohydrolase</fullName>
    </submittedName>
</protein>
<organism evidence="1 2">
    <name type="scientific">Alteromonas phage vB_AmeP_R8W</name>
    <dbReference type="NCBI Taxonomy" id="2774152"/>
    <lineage>
        <taxon>Viruses</taxon>
        <taxon>Duplodnaviria</taxon>
        <taxon>Heunggongvirae</taxon>
        <taxon>Uroviricota</taxon>
        <taxon>Caudoviricetes</taxon>
        <taxon>Autographivirales</taxon>
        <taxon>Foturvirus</taxon>
        <taxon>Foturvirus R8W</taxon>
    </lineage>
</organism>
<proteinExistence type="predicted"/>
<evidence type="ECO:0000313" key="1">
    <source>
        <dbReference type="EMBL" id="QPI17671.1"/>
    </source>
</evidence>
<gene>
    <name evidence="1" type="ORF">vBAmePR8F_gp11</name>
</gene>
<dbReference type="GO" id="GO:0016787">
    <property type="term" value="F:hydrolase activity"/>
    <property type="evidence" value="ECO:0007669"/>
    <property type="project" value="UniProtKB-KW"/>
</dbReference>
<accession>A0A8E4W711</accession>
<dbReference type="EMBL" id="MW043865">
    <property type="protein sequence ID" value="QPI17671.1"/>
    <property type="molecule type" value="Genomic_DNA"/>
</dbReference>
<sequence>MNKFEVEFGKLKKVAKRTAVRKGYSNGTITPSSFNNKLYLALWKKDDIVVSGHCKASPKAIKQAVTELSKNSQS</sequence>